<dbReference type="Pfam" id="PF00248">
    <property type="entry name" value="Aldo_ket_red"/>
    <property type="match status" value="1"/>
</dbReference>
<evidence type="ECO:0000313" key="4">
    <source>
        <dbReference type="EMBL" id="KPI41218.1"/>
    </source>
</evidence>
<organism evidence="4 5">
    <name type="scientific">Cyphellophora attinorum</name>
    <dbReference type="NCBI Taxonomy" id="1664694"/>
    <lineage>
        <taxon>Eukaryota</taxon>
        <taxon>Fungi</taxon>
        <taxon>Dikarya</taxon>
        <taxon>Ascomycota</taxon>
        <taxon>Pezizomycotina</taxon>
        <taxon>Eurotiomycetes</taxon>
        <taxon>Chaetothyriomycetidae</taxon>
        <taxon>Chaetothyriales</taxon>
        <taxon>Cyphellophoraceae</taxon>
        <taxon>Cyphellophora</taxon>
    </lineage>
</organism>
<comment type="caution">
    <text evidence="4">The sequence shown here is derived from an EMBL/GenBank/DDBJ whole genome shotgun (WGS) entry which is preliminary data.</text>
</comment>
<feature type="region of interest" description="Disordered" evidence="2">
    <location>
        <begin position="197"/>
        <end position="218"/>
    </location>
</feature>
<dbReference type="CDD" id="cd19101">
    <property type="entry name" value="AKR_unchar"/>
    <property type="match status" value="1"/>
</dbReference>
<proteinExistence type="predicted"/>
<keyword evidence="1" id="KW-0560">Oxidoreductase</keyword>
<keyword evidence="5" id="KW-1185">Reference proteome</keyword>
<dbReference type="PANTHER" id="PTHR43147:SF2">
    <property type="entry name" value="NADP-DEPENDENT OXIDOREDUCTASE DOMAIN-CONTAINING PROTEIN"/>
    <property type="match status" value="1"/>
</dbReference>
<accession>A0A0N0NN82</accession>
<evidence type="ECO:0000256" key="1">
    <source>
        <dbReference type="ARBA" id="ARBA00023002"/>
    </source>
</evidence>
<gene>
    <name evidence="4" type="ORF">AB675_8108</name>
</gene>
<dbReference type="GeneID" id="28740408"/>
<dbReference type="STRING" id="1664694.A0A0N0NN82"/>
<dbReference type="VEuPathDB" id="FungiDB:AB675_8108"/>
<dbReference type="RefSeq" id="XP_018001181.1">
    <property type="nucleotide sequence ID" value="XM_018148529.1"/>
</dbReference>
<dbReference type="EMBL" id="LFJN01000010">
    <property type="protein sequence ID" value="KPI41218.1"/>
    <property type="molecule type" value="Genomic_DNA"/>
</dbReference>
<dbReference type="GO" id="GO:0016491">
    <property type="term" value="F:oxidoreductase activity"/>
    <property type="evidence" value="ECO:0007669"/>
    <property type="project" value="UniProtKB-KW"/>
</dbReference>
<feature type="domain" description="NADP-dependent oxidoreductase" evidence="3">
    <location>
        <begin position="233"/>
        <end position="529"/>
    </location>
</feature>
<dbReference type="OrthoDB" id="686384at2759"/>
<name>A0A0N0NN82_9EURO</name>
<sequence>MTVIVNGGTHDAQTQLHLNMMTDTLISSLPPDGLRSVTRSMLAVHPQFTKSFEHYTRLYVRERATALFQSLDTECGLKDLEQTQLVCRCMVGSGLVFEVLPLLAKLADSAAKLQTNDRERKSALLASIDGDLVQAVTAVQKAVTVASGTRELTNHERLAVRDLFDSVSTSVSRNSTAGSGYIFDRGRTASAGILGIDPSEDETQADSDALRHTPPPPAAGETFIISQLTLPRIFSGLWQMSSPSWGSAPMSMIMGQLGKHVSSGFTSFDMADHYGDAELIFGRFRARYPHKEAVFAATKICIFQRMPNVTREAMAANVSERCKRLQMSKLDLVQFHWQYYDDGSYLDALRFLQEDDRVGKLGLCNFDTANMQLAIESGIKIHTNQVQFSLIDSRPAEKMAAFCDEHGVKLLTYGTLCGGFLSDKWLGKAEPDLYSAASATTPSQRKYFSMISNWGGWELLQELLQVLRSIATKHDVPGISNVATRWVLDWPCVGAVIVGARMGVSDHSDDNLASFGWSLNDEDREAIDVVLRKSKRKEMFEIMGDCGAEYRT</sequence>
<dbReference type="InterPro" id="IPR036812">
    <property type="entry name" value="NAD(P)_OxRdtase_dom_sf"/>
</dbReference>
<dbReference type="PANTHER" id="PTHR43147">
    <property type="entry name" value="PROTEIN TAS"/>
    <property type="match status" value="1"/>
</dbReference>
<dbReference type="SUPFAM" id="SSF51430">
    <property type="entry name" value="NAD(P)-linked oxidoreductase"/>
    <property type="match status" value="1"/>
</dbReference>
<reference evidence="4 5" key="1">
    <citation type="submission" date="2015-06" db="EMBL/GenBank/DDBJ databases">
        <title>Draft genome of the ant-associated black yeast Phialophora attae CBS 131958.</title>
        <authorList>
            <person name="Moreno L.F."/>
            <person name="Stielow B.J."/>
            <person name="de Hoog S."/>
            <person name="Vicente V.A."/>
            <person name="Weiss V.A."/>
            <person name="de Vries M."/>
            <person name="Cruz L.M."/>
            <person name="Souza E.M."/>
        </authorList>
    </citation>
    <scope>NUCLEOTIDE SEQUENCE [LARGE SCALE GENOMIC DNA]</scope>
    <source>
        <strain evidence="4 5">CBS 131958</strain>
    </source>
</reference>
<protein>
    <submittedName>
        <fullName evidence="4">Putative oxido chloroplastic</fullName>
    </submittedName>
</protein>
<evidence type="ECO:0000259" key="3">
    <source>
        <dbReference type="Pfam" id="PF00248"/>
    </source>
</evidence>
<dbReference type="AlphaFoldDB" id="A0A0N0NN82"/>
<dbReference type="Gene3D" id="3.20.20.100">
    <property type="entry name" value="NADP-dependent oxidoreductase domain"/>
    <property type="match status" value="1"/>
</dbReference>
<evidence type="ECO:0000313" key="5">
    <source>
        <dbReference type="Proteomes" id="UP000038010"/>
    </source>
</evidence>
<dbReference type="Proteomes" id="UP000038010">
    <property type="component" value="Unassembled WGS sequence"/>
</dbReference>
<evidence type="ECO:0000256" key="2">
    <source>
        <dbReference type="SAM" id="MobiDB-lite"/>
    </source>
</evidence>
<dbReference type="InterPro" id="IPR023210">
    <property type="entry name" value="NADP_OxRdtase_dom"/>
</dbReference>